<proteinExistence type="predicted"/>
<dbReference type="EMBL" id="SNRY01004057">
    <property type="protein sequence ID" value="KAA6318871.1"/>
    <property type="molecule type" value="Genomic_DNA"/>
</dbReference>
<evidence type="ECO:0000313" key="1">
    <source>
        <dbReference type="EMBL" id="KAA6318871.1"/>
    </source>
</evidence>
<dbReference type="SUPFAM" id="SSF55718">
    <property type="entry name" value="SCP-like"/>
    <property type="match status" value="1"/>
</dbReference>
<reference evidence="1" key="1">
    <citation type="submission" date="2019-03" db="EMBL/GenBank/DDBJ databases">
        <title>Single cell metagenomics reveals metabolic interactions within the superorganism composed of flagellate Streblomastix strix and complex community of Bacteroidetes bacteria on its surface.</title>
        <authorList>
            <person name="Treitli S.C."/>
            <person name="Kolisko M."/>
            <person name="Husnik F."/>
            <person name="Keeling P."/>
            <person name="Hampl V."/>
        </authorList>
    </citation>
    <scope>NUCLEOTIDE SEQUENCE</scope>
    <source>
        <strain evidence="1">STM</strain>
    </source>
</reference>
<dbReference type="InterPro" id="IPR036527">
    <property type="entry name" value="SCP2_sterol-bd_dom_sf"/>
</dbReference>
<feature type="non-terminal residue" evidence="1">
    <location>
        <position position="1"/>
    </location>
</feature>
<accession>A0A5J4QDL6</accession>
<dbReference type="AlphaFoldDB" id="A0A5J4QDL6"/>
<name>A0A5J4QDL6_9ZZZZ</name>
<protein>
    <submittedName>
        <fullName evidence="1">Uncharacterized protein</fullName>
    </submittedName>
</protein>
<sequence>QAATMYGCTEMMVIIPPVTEISERFPLGMVRIIDAEKVLHIFAAVHPEVEITVELHDNVLSSNNGYYCLRNGKCMKEEMNMQKAFVRLSIGELAEKVFTGMQPYMGLMVN</sequence>
<organism evidence="1">
    <name type="scientific">termite gut metagenome</name>
    <dbReference type="NCBI Taxonomy" id="433724"/>
    <lineage>
        <taxon>unclassified sequences</taxon>
        <taxon>metagenomes</taxon>
        <taxon>organismal metagenomes</taxon>
    </lineage>
</organism>
<comment type="caution">
    <text evidence="1">The sequence shown here is derived from an EMBL/GenBank/DDBJ whole genome shotgun (WGS) entry which is preliminary data.</text>
</comment>
<gene>
    <name evidence="1" type="ORF">EZS27_031167</name>
</gene>
<dbReference type="Gene3D" id="3.30.1050.10">
    <property type="entry name" value="SCP2 sterol-binding domain"/>
    <property type="match status" value="1"/>
</dbReference>